<name>A0ABU3NW76_9FIRM</name>
<sequence length="142" mass="15901">MGNIKEKVAYLQGLTKGLNVSGQSSEGKLLLNMVDVLQDMAEEIDCLHSGQEDLENYVETIDEDLTDLEEEVFEDIHDIETVEVDCPNCHETVAFESDLLNEDDMVEVTCPNCGEVVYDNTLEFADAAEEDIVYRRSIHPGV</sequence>
<keyword evidence="2" id="KW-1185">Reference proteome</keyword>
<accession>A0ABU3NW76</accession>
<organism evidence="1 2">
    <name type="scientific">Anaeroselena agilis</name>
    <dbReference type="NCBI Taxonomy" id="3063788"/>
    <lineage>
        <taxon>Bacteria</taxon>
        <taxon>Bacillati</taxon>
        <taxon>Bacillota</taxon>
        <taxon>Negativicutes</taxon>
        <taxon>Acetonemataceae</taxon>
        <taxon>Anaeroselena</taxon>
    </lineage>
</organism>
<dbReference type="RefSeq" id="WP_413779583.1">
    <property type="nucleotide sequence ID" value="NZ_JAUOZS010000001.1"/>
</dbReference>
<gene>
    <name evidence="1" type="ORF">Q4T40_07400</name>
</gene>
<reference evidence="1 2" key="1">
    <citation type="submission" date="2023-07" db="EMBL/GenBank/DDBJ databases">
        <title>The novel representative of Negativicutes class, Anaeroselena agilis gen. nov. sp. nov.</title>
        <authorList>
            <person name="Prokofeva M.I."/>
            <person name="Elcheninov A.G."/>
            <person name="Klyukina A."/>
            <person name="Kublanov I.V."/>
            <person name="Frolov E.N."/>
            <person name="Podosokorskaya O.A."/>
        </authorList>
    </citation>
    <scope>NUCLEOTIDE SEQUENCE [LARGE SCALE GENOMIC DNA]</scope>
    <source>
        <strain evidence="1 2">4137-cl</strain>
    </source>
</reference>
<dbReference type="Proteomes" id="UP001254848">
    <property type="component" value="Unassembled WGS sequence"/>
</dbReference>
<protein>
    <submittedName>
        <fullName evidence="1">AraC family transcriptional regulator</fullName>
    </submittedName>
</protein>
<dbReference type="NCBIfam" id="NF045650">
    <property type="entry name" value="CD1247_Nterm"/>
    <property type="match status" value="1"/>
</dbReference>
<proteinExistence type="predicted"/>
<dbReference type="InterPro" id="IPR054688">
    <property type="entry name" value="CD1247_N"/>
</dbReference>
<evidence type="ECO:0000313" key="2">
    <source>
        <dbReference type="Proteomes" id="UP001254848"/>
    </source>
</evidence>
<evidence type="ECO:0000313" key="1">
    <source>
        <dbReference type="EMBL" id="MDT8901057.1"/>
    </source>
</evidence>
<dbReference type="EMBL" id="JAUOZS010000001">
    <property type="protein sequence ID" value="MDT8901057.1"/>
    <property type="molecule type" value="Genomic_DNA"/>
</dbReference>
<comment type="caution">
    <text evidence="1">The sequence shown here is derived from an EMBL/GenBank/DDBJ whole genome shotgun (WGS) entry which is preliminary data.</text>
</comment>